<evidence type="ECO:0000259" key="1">
    <source>
        <dbReference type="PROSITE" id="PS50181"/>
    </source>
</evidence>
<dbReference type="OrthoDB" id="2397486at2759"/>
<dbReference type="PANTHER" id="PTHR38926:SF5">
    <property type="entry name" value="F-BOX AND LEUCINE-RICH REPEAT PROTEIN 6"/>
    <property type="match status" value="1"/>
</dbReference>
<name>A0A9P6QGC7_9FUNG</name>
<evidence type="ECO:0000313" key="2">
    <source>
        <dbReference type="EMBL" id="KAG0265678.1"/>
    </source>
</evidence>
<gene>
    <name evidence="2" type="ORF">BG011_004277</name>
</gene>
<dbReference type="Proteomes" id="UP000726737">
    <property type="component" value="Unassembled WGS sequence"/>
</dbReference>
<dbReference type="InterPro" id="IPR036047">
    <property type="entry name" value="F-box-like_dom_sf"/>
</dbReference>
<dbReference type="Pfam" id="PF12937">
    <property type="entry name" value="F-box-like"/>
    <property type="match status" value="1"/>
</dbReference>
<reference evidence="2" key="1">
    <citation type="journal article" date="2020" name="Fungal Divers.">
        <title>Resolving the Mortierellaceae phylogeny through synthesis of multi-gene phylogenetics and phylogenomics.</title>
        <authorList>
            <person name="Vandepol N."/>
            <person name="Liber J."/>
            <person name="Desiro A."/>
            <person name="Na H."/>
            <person name="Kennedy M."/>
            <person name="Barry K."/>
            <person name="Grigoriev I.V."/>
            <person name="Miller A.N."/>
            <person name="O'Donnell K."/>
            <person name="Stajich J.E."/>
            <person name="Bonito G."/>
        </authorList>
    </citation>
    <scope>NUCLEOTIDE SEQUENCE</scope>
    <source>
        <strain evidence="2">KOD948</strain>
    </source>
</reference>
<dbReference type="Gene3D" id="3.80.10.10">
    <property type="entry name" value="Ribonuclease Inhibitor"/>
    <property type="match status" value="1"/>
</dbReference>
<dbReference type="SUPFAM" id="SSF81383">
    <property type="entry name" value="F-box domain"/>
    <property type="match status" value="1"/>
</dbReference>
<dbReference type="SUPFAM" id="SSF52047">
    <property type="entry name" value="RNI-like"/>
    <property type="match status" value="1"/>
</dbReference>
<dbReference type="PROSITE" id="PS50181">
    <property type="entry name" value="FBOX"/>
    <property type="match status" value="1"/>
</dbReference>
<dbReference type="PANTHER" id="PTHR38926">
    <property type="entry name" value="F-BOX DOMAIN CONTAINING PROTEIN, EXPRESSED"/>
    <property type="match status" value="1"/>
</dbReference>
<evidence type="ECO:0000313" key="3">
    <source>
        <dbReference type="Proteomes" id="UP000726737"/>
    </source>
</evidence>
<proteinExistence type="predicted"/>
<dbReference type="SMART" id="SM00256">
    <property type="entry name" value="FBOX"/>
    <property type="match status" value="1"/>
</dbReference>
<dbReference type="InterPro" id="IPR001810">
    <property type="entry name" value="F-box_dom"/>
</dbReference>
<comment type="caution">
    <text evidence="2">The sequence shown here is derived from an EMBL/GenBank/DDBJ whole genome shotgun (WGS) entry which is preliminary data.</text>
</comment>
<feature type="domain" description="F-box" evidence="1">
    <location>
        <begin position="1"/>
        <end position="46"/>
    </location>
</feature>
<dbReference type="EMBL" id="JAAAJA010000028">
    <property type="protein sequence ID" value="KAG0265678.1"/>
    <property type="molecule type" value="Genomic_DNA"/>
</dbReference>
<dbReference type="AlphaFoldDB" id="A0A9P6QGC7"/>
<protein>
    <recommendedName>
        <fullName evidence="1">F-box domain-containing protein</fullName>
    </recommendedName>
</protein>
<dbReference type="Gene3D" id="1.20.1280.50">
    <property type="match status" value="1"/>
</dbReference>
<organism evidence="2 3">
    <name type="scientific">Mortierella polycephala</name>
    <dbReference type="NCBI Taxonomy" id="41804"/>
    <lineage>
        <taxon>Eukaryota</taxon>
        <taxon>Fungi</taxon>
        <taxon>Fungi incertae sedis</taxon>
        <taxon>Mucoromycota</taxon>
        <taxon>Mortierellomycotina</taxon>
        <taxon>Mortierellomycetes</taxon>
        <taxon>Mortierellales</taxon>
        <taxon>Mortierellaceae</taxon>
        <taxon>Mortierella</taxon>
    </lineage>
</organism>
<accession>A0A9P6QGC7</accession>
<keyword evidence="3" id="KW-1185">Reference proteome</keyword>
<sequence length="589" mass="67337">MVAQLPQEILELVFAYLSQSTLRCCARLVCKQWDKICRQRSLWRAATWKTNMGTKAQEKLQKQLRRLDFLDVWVLCDPGLSGFETNRHGPITTLSRKENLLLWNDFLSCILTQLKQFQLSVGGSRTAASSLGSQRKPTHAYHPFLYLKELQLNGFALDFGVYLEPLLPALTGLRKLKMMLRDRQTVKLLTLLKACPAIEELHVEGVQGQGVRMWVLEDEQSGSLSSSATTFGLKKLWLKEVSIQEPSLERLLDLCPLLRTIRLWYMNRPFLDDPSDFFCHYISVPGLLRRIAAQSLSRDAVYVANYDDIHYNDDNYRLVLSIFPELRTLTILNTWYIEGWILENITTLEIVSHYDLAGDSTRRAISEGLHRYLCGAHNLKHLIASSVYLDVSTMFLKATPDEQLPPWNQLCAYSWACQDLETLRIGLLVDSVPKSRADILLNLAYGYIGTYCPRVRTLELTVKSVSFGQAARTGVIQNNDGTDAHPLSQLAGLNELETLTLRANAIYGHIEYSDFEWIGTIPDRVSSDDDDYSASSGEYCLPRLESFQLHYRNSTNDEDYRYWMALMRELRPGLDVRAKQDLSIPSFDH</sequence>
<dbReference type="InterPro" id="IPR032675">
    <property type="entry name" value="LRR_dom_sf"/>
</dbReference>